<keyword evidence="2" id="KW-1185">Reference proteome</keyword>
<accession>A0A368FZI2</accession>
<dbReference type="OrthoDB" id="27237at2759"/>
<dbReference type="EMBL" id="JOJR01000558">
    <property type="protein sequence ID" value="RCN36419.1"/>
    <property type="molecule type" value="Genomic_DNA"/>
</dbReference>
<proteinExistence type="predicted"/>
<dbReference type="AlphaFoldDB" id="A0A368FZI2"/>
<name>A0A368FZI2_ANCCA</name>
<reference evidence="1 2" key="1">
    <citation type="submission" date="2014-10" db="EMBL/GenBank/DDBJ databases">
        <title>Draft genome of the hookworm Ancylostoma caninum.</title>
        <authorList>
            <person name="Mitreva M."/>
        </authorList>
    </citation>
    <scope>NUCLEOTIDE SEQUENCE [LARGE SCALE GENOMIC DNA]</scope>
    <source>
        <strain evidence="1 2">Baltimore</strain>
    </source>
</reference>
<protein>
    <submittedName>
        <fullName evidence="1">Uncharacterized protein</fullName>
    </submittedName>
</protein>
<gene>
    <name evidence="1" type="ORF">ANCCAN_17695</name>
</gene>
<evidence type="ECO:0000313" key="1">
    <source>
        <dbReference type="EMBL" id="RCN36419.1"/>
    </source>
</evidence>
<sequence length="214" mass="24627">MSDIDIVRKHPRESRNILVTEAVKQRLMTAASRNFGMQKTSVNLPSELAYIARQRPELLSAAIREYAATGADKEEIPERRLSECDDVMVHVYLNATDWQTVTAVADIEMPCDIVSHRVSRALEAFDRRHSAIQNGVHIPDDTQLFKRVTDRFERERLSFLFSTLFKAQNSLTHTYQIAKLCVSDRHLAECRKLFKDMLTNGQRSVVVAVKRRLR</sequence>
<comment type="caution">
    <text evidence="1">The sequence shown here is derived from an EMBL/GenBank/DDBJ whole genome shotgun (WGS) entry which is preliminary data.</text>
</comment>
<organism evidence="1 2">
    <name type="scientific">Ancylostoma caninum</name>
    <name type="common">Dog hookworm</name>
    <dbReference type="NCBI Taxonomy" id="29170"/>
    <lineage>
        <taxon>Eukaryota</taxon>
        <taxon>Metazoa</taxon>
        <taxon>Ecdysozoa</taxon>
        <taxon>Nematoda</taxon>
        <taxon>Chromadorea</taxon>
        <taxon>Rhabditida</taxon>
        <taxon>Rhabditina</taxon>
        <taxon>Rhabditomorpha</taxon>
        <taxon>Strongyloidea</taxon>
        <taxon>Ancylostomatidae</taxon>
        <taxon>Ancylostomatinae</taxon>
        <taxon>Ancylostoma</taxon>
    </lineage>
</organism>
<evidence type="ECO:0000313" key="2">
    <source>
        <dbReference type="Proteomes" id="UP000252519"/>
    </source>
</evidence>
<dbReference type="Proteomes" id="UP000252519">
    <property type="component" value="Unassembled WGS sequence"/>
</dbReference>
<dbReference type="STRING" id="29170.A0A368FZI2"/>